<feature type="chain" id="PRO_5040425080" evidence="2">
    <location>
        <begin position="22"/>
        <end position="254"/>
    </location>
</feature>
<organism evidence="3 4">
    <name type="scientific">Thelephora terrestris</name>
    <dbReference type="NCBI Taxonomy" id="56493"/>
    <lineage>
        <taxon>Eukaryota</taxon>
        <taxon>Fungi</taxon>
        <taxon>Dikarya</taxon>
        <taxon>Basidiomycota</taxon>
        <taxon>Agaricomycotina</taxon>
        <taxon>Agaricomycetes</taxon>
        <taxon>Thelephorales</taxon>
        <taxon>Thelephoraceae</taxon>
        <taxon>Thelephora</taxon>
    </lineage>
</organism>
<proteinExistence type="predicted"/>
<feature type="transmembrane region" description="Helical" evidence="1">
    <location>
        <begin position="37"/>
        <end position="60"/>
    </location>
</feature>
<protein>
    <submittedName>
        <fullName evidence="3">Uncharacterized protein</fullName>
    </submittedName>
</protein>
<accession>A0A9P6H266</accession>
<feature type="transmembrane region" description="Helical" evidence="1">
    <location>
        <begin position="142"/>
        <end position="164"/>
    </location>
</feature>
<reference evidence="3" key="2">
    <citation type="submission" date="2020-11" db="EMBL/GenBank/DDBJ databases">
        <authorList>
            <consortium name="DOE Joint Genome Institute"/>
            <person name="Kuo A."/>
            <person name="Miyauchi S."/>
            <person name="Kiss E."/>
            <person name="Drula E."/>
            <person name="Kohler A."/>
            <person name="Sanchez-Garcia M."/>
            <person name="Andreopoulos B."/>
            <person name="Barry K.W."/>
            <person name="Bonito G."/>
            <person name="Buee M."/>
            <person name="Carver A."/>
            <person name="Chen C."/>
            <person name="Cichocki N."/>
            <person name="Clum A."/>
            <person name="Culley D."/>
            <person name="Crous P.W."/>
            <person name="Fauchery L."/>
            <person name="Girlanda M."/>
            <person name="Hayes R."/>
            <person name="Keri Z."/>
            <person name="Labutti K."/>
            <person name="Lipzen A."/>
            <person name="Lombard V."/>
            <person name="Magnuson J."/>
            <person name="Maillard F."/>
            <person name="Morin E."/>
            <person name="Murat C."/>
            <person name="Nolan M."/>
            <person name="Ohm R."/>
            <person name="Pangilinan J."/>
            <person name="Pereira M."/>
            <person name="Perotto S."/>
            <person name="Peter M."/>
            <person name="Riley R."/>
            <person name="Sitrit Y."/>
            <person name="Stielow B."/>
            <person name="Szollosi G."/>
            <person name="Zifcakova L."/>
            <person name="Stursova M."/>
            <person name="Spatafora J.W."/>
            <person name="Tedersoo L."/>
            <person name="Vaario L.-M."/>
            <person name="Yamada A."/>
            <person name="Yan M."/>
            <person name="Wang P."/>
            <person name="Xu J."/>
            <person name="Bruns T."/>
            <person name="Baldrian P."/>
            <person name="Vilgalys R."/>
            <person name="Henrissat B."/>
            <person name="Grigoriev I.V."/>
            <person name="Hibbett D."/>
            <person name="Nagy L.G."/>
            <person name="Martin F.M."/>
        </authorList>
    </citation>
    <scope>NUCLEOTIDE SEQUENCE</scope>
    <source>
        <strain evidence="3">UH-Tt-Lm1</strain>
    </source>
</reference>
<dbReference type="Proteomes" id="UP000736335">
    <property type="component" value="Unassembled WGS sequence"/>
</dbReference>
<name>A0A9P6H266_9AGAM</name>
<gene>
    <name evidence="3" type="ORF">BJ322DRAFT_570775</name>
</gene>
<dbReference type="OrthoDB" id="10437680at2759"/>
<reference evidence="3" key="1">
    <citation type="journal article" date="2020" name="Nat. Commun.">
        <title>Large-scale genome sequencing of mycorrhizal fungi provides insights into the early evolution of symbiotic traits.</title>
        <authorList>
            <person name="Miyauchi S."/>
            <person name="Kiss E."/>
            <person name="Kuo A."/>
            <person name="Drula E."/>
            <person name="Kohler A."/>
            <person name="Sanchez-Garcia M."/>
            <person name="Morin E."/>
            <person name="Andreopoulos B."/>
            <person name="Barry K.W."/>
            <person name="Bonito G."/>
            <person name="Buee M."/>
            <person name="Carver A."/>
            <person name="Chen C."/>
            <person name="Cichocki N."/>
            <person name="Clum A."/>
            <person name="Culley D."/>
            <person name="Crous P.W."/>
            <person name="Fauchery L."/>
            <person name="Girlanda M."/>
            <person name="Hayes R.D."/>
            <person name="Keri Z."/>
            <person name="LaButti K."/>
            <person name="Lipzen A."/>
            <person name="Lombard V."/>
            <person name="Magnuson J."/>
            <person name="Maillard F."/>
            <person name="Murat C."/>
            <person name="Nolan M."/>
            <person name="Ohm R.A."/>
            <person name="Pangilinan J."/>
            <person name="Pereira M.F."/>
            <person name="Perotto S."/>
            <person name="Peter M."/>
            <person name="Pfister S."/>
            <person name="Riley R."/>
            <person name="Sitrit Y."/>
            <person name="Stielow J.B."/>
            <person name="Szollosi G."/>
            <person name="Zifcakova L."/>
            <person name="Stursova M."/>
            <person name="Spatafora J.W."/>
            <person name="Tedersoo L."/>
            <person name="Vaario L.M."/>
            <person name="Yamada A."/>
            <person name="Yan M."/>
            <person name="Wang P."/>
            <person name="Xu J."/>
            <person name="Bruns T."/>
            <person name="Baldrian P."/>
            <person name="Vilgalys R."/>
            <person name="Dunand C."/>
            <person name="Henrissat B."/>
            <person name="Grigoriev I.V."/>
            <person name="Hibbett D."/>
            <person name="Nagy L.G."/>
            <person name="Martin F.M."/>
        </authorList>
    </citation>
    <scope>NUCLEOTIDE SEQUENCE</scope>
    <source>
        <strain evidence="3">UH-Tt-Lm1</strain>
    </source>
</reference>
<feature type="signal peptide" evidence="2">
    <location>
        <begin position="1"/>
        <end position="21"/>
    </location>
</feature>
<feature type="transmembrane region" description="Helical" evidence="1">
    <location>
        <begin position="176"/>
        <end position="197"/>
    </location>
</feature>
<keyword evidence="1" id="KW-1133">Transmembrane helix</keyword>
<keyword evidence="2" id="KW-0732">Signal</keyword>
<feature type="transmembrane region" description="Helical" evidence="1">
    <location>
        <begin position="90"/>
        <end position="108"/>
    </location>
</feature>
<keyword evidence="1" id="KW-0812">Transmembrane</keyword>
<evidence type="ECO:0000313" key="3">
    <source>
        <dbReference type="EMBL" id="KAF9777556.1"/>
    </source>
</evidence>
<evidence type="ECO:0000313" key="4">
    <source>
        <dbReference type="Proteomes" id="UP000736335"/>
    </source>
</evidence>
<dbReference type="AlphaFoldDB" id="A0A9P6H266"/>
<evidence type="ECO:0000256" key="1">
    <source>
        <dbReference type="SAM" id="Phobius"/>
    </source>
</evidence>
<keyword evidence="4" id="KW-1185">Reference proteome</keyword>
<keyword evidence="1" id="KW-0472">Membrane</keyword>
<dbReference type="EMBL" id="WIUZ02000033">
    <property type="protein sequence ID" value="KAF9777556.1"/>
    <property type="molecule type" value="Genomic_DNA"/>
</dbReference>
<comment type="caution">
    <text evidence="3">The sequence shown here is derived from an EMBL/GenBank/DDBJ whole genome shotgun (WGS) entry which is preliminary data.</text>
</comment>
<evidence type="ECO:0000256" key="2">
    <source>
        <dbReference type="SAM" id="SignalP"/>
    </source>
</evidence>
<sequence>MWWWKIPVLLVVATANQLSLSDQRIARLRSRWSFVGWFVFASKAFFWTLTAFEVTLIWSVNHLRSPIAHRFLVFIVHPCANFPPNLHTPLPFAVVWSITLLSLATYLTSESYYRRVRQSAASSIDHQVRNASGGSVLTARRILLGSSPVMAIGSTVCYVLPGSFPYECWVWRMRLGGPLFCFMELASVVFWVVVIVWRCVRSRCGGVGLGRVEESACPDISLEECAEVQVVESGDRCVIAGAWVMYSQCGDGDV</sequence>